<protein>
    <submittedName>
        <fullName evidence="2">Uncharacterized protein</fullName>
    </submittedName>
</protein>
<dbReference type="AlphaFoldDB" id="A0A6V7WI72"/>
<dbReference type="Proteomes" id="UP000580250">
    <property type="component" value="Unassembled WGS sequence"/>
</dbReference>
<keyword evidence="1" id="KW-0732">Signal</keyword>
<gene>
    <name evidence="2" type="ORF">MENT_LOCUS39226</name>
</gene>
<proteinExistence type="predicted"/>
<feature type="chain" id="PRO_5027883618" evidence="1">
    <location>
        <begin position="26"/>
        <end position="154"/>
    </location>
</feature>
<evidence type="ECO:0000256" key="1">
    <source>
        <dbReference type="SAM" id="SignalP"/>
    </source>
</evidence>
<organism evidence="2 3">
    <name type="scientific">Meloidogyne enterolobii</name>
    <name type="common">Root-knot nematode worm</name>
    <name type="synonym">Meloidogyne mayaguensis</name>
    <dbReference type="NCBI Taxonomy" id="390850"/>
    <lineage>
        <taxon>Eukaryota</taxon>
        <taxon>Metazoa</taxon>
        <taxon>Ecdysozoa</taxon>
        <taxon>Nematoda</taxon>
        <taxon>Chromadorea</taxon>
        <taxon>Rhabditida</taxon>
        <taxon>Tylenchina</taxon>
        <taxon>Tylenchomorpha</taxon>
        <taxon>Tylenchoidea</taxon>
        <taxon>Meloidogynidae</taxon>
        <taxon>Meloidogyninae</taxon>
        <taxon>Meloidogyne</taxon>
    </lineage>
</organism>
<accession>A0A6V7WI72</accession>
<evidence type="ECO:0000313" key="3">
    <source>
        <dbReference type="Proteomes" id="UP000580250"/>
    </source>
</evidence>
<comment type="caution">
    <text evidence="2">The sequence shown here is derived from an EMBL/GenBank/DDBJ whole genome shotgun (WGS) entry which is preliminary data.</text>
</comment>
<sequence length="154" mass="16837">MFKIILSVLITIFLNFGVQKMAVEANCCCCCPCCCRCCCCPQPPIIIQPPPALHKICQVPCCCCKPCCCCCCGGGGGRRRRSLISAINRQQNSKISTIPRVKSEEKNNRGCSMCPPVPKQLTNSTISGGGNCTRSVPKEHKNILKQKKQIKKDN</sequence>
<reference evidence="2 3" key="1">
    <citation type="submission" date="2020-08" db="EMBL/GenBank/DDBJ databases">
        <authorList>
            <person name="Koutsovoulos G."/>
            <person name="Danchin GJ E."/>
        </authorList>
    </citation>
    <scope>NUCLEOTIDE SEQUENCE [LARGE SCALE GENOMIC DNA]</scope>
</reference>
<dbReference type="EMBL" id="CAJEWN010000601">
    <property type="protein sequence ID" value="CAD2186707.1"/>
    <property type="molecule type" value="Genomic_DNA"/>
</dbReference>
<evidence type="ECO:0000313" key="2">
    <source>
        <dbReference type="EMBL" id="CAD2186707.1"/>
    </source>
</evidence>
<name>A0A6V7WI72_MELEN</name>
<feature type="signal peptide" evidence="1">
    <location>
        <begin position="1"/>
        <end position="25"/>
    </location>
</feature>